<dbReference type="PANTHER" id="PTHR25462">
    <property type="entry name" value="BONUS, ISOFORM C-RELATED"/>
    <property type="match status" value="1"/>
</dbReference>
<evidence type="ECO:0000313" key="6">
    <source>
        <dbReference type="EMBL" id="KAK3099681.1"/>
    </source>
</evidence>
<dbReference type="InterPro" id="IPR013083">
    <property type="entry name" value="Znf_RING/FYVE/PHD"/>
</dbReference>
<dbReference type="Proteomes" id="UP001186944">
    <property type="component" value="Unassembled WGS sequence"/>
</dbReference>
<accession>A0AA89C8L8</accession>
<feature type="domain" description="RING-type" evidence="5">
    <location>
        <begin position="5"/>
        <end position="45"/>
    </location>
</feature>
<sequence>MSDNCSICQDVYEEPKFLNCGHTFCCKCLDVLSESSRQIKCPLCRQHTTCPKRGAEGLMDNFLVRNRQISERTETSYRTKTCIECLNTTETMKCEGCSQSFCENCMFFHTRQDEVMEDVNQGIERELQMQNNQTAFYFKLDRKISISKRNQAQFMNGTTINQIVIESFGDDKVITALTGENSLVIYNNNGDIIKQHYLNTNILGIASGLESQLIIISYQSNAVLGYSSGTMNRLFSTQSFFPEAVACLNNGRIALVGYVVITKNSGNQIPIAAALQIFDYYGNLVTNTHLVDKNGPLTICVKRKSNDIYIGDRSNKEIMLFLEDGSYVSSYNRTKINLGNPVASELVNKETQFPFTLAYYEQTDLLLASYISPVCDQNRQLFSGIYILSPTLQLLGHFYSDEKLGLPTGVSCNDQGKLWVGDGAERIIRVFKLSRYMNKLIDTEDLYIEDLDSRQSWDSYV</sequence>
<evidence type="ECO:0000259" key="5">
    <source>
        <dbReference type="PROSITE" id="PS50089"/>
    </source>
</evidence>
<comment type="caution">
    <text evidence="6">The sequence shown here is derived from an EMBL/GenBank/DDBJ whole genome shotgun (WGS) entry which is preliminary data.</text>
</comment>
<dbReference type="InterPro" id="IPR017907">
    <property type="entry name" value="Znf_RING_CS"/>
</dbReference>
<gene>
    <name evidence="6" type="ORF">FSP39_007942</name>
</gene>
<dbReference type="AlphaFoldDB" id="A0AA89C8L8"/>
<keyword evidence="2 4" id="KW-0863">Zinc-finger</keyword>
<dbReference type="CDD" id="cd16449">
    <property type="entry name" value="RING-HC"/>
    <property type="match status" value="1"/>
</dbReference>
<evidence type="ECO:0000313" key="7">
    <source>
        <dbReference type="Proteomes" id="UP001186944"/>
    </source>
</evidence>
<dbReference type="PROSITE" id="PS50089">
    <property type="entry name" value="ZF_RING_2"/>
    <property type="match status" value="1"/>
</dbReference>
<dbReference type="SUPFAM" id="SSF101898">
    <property type="entry name" value="NHL repeat"/>
    <property type="match status" value="1"/>
</dbReference>
<dbReference type="InterPro" id="IPR027370">
    <property type="entry name" value="Znf-RING_euk"/>
</dbReference>
<proteinExistence type="predicted"/>
<dbReference type="InterPro" id="IPR011042">
    <property type="entry name" value="6-blade_b-propeller_TolB-like"/>
</dbReference>
<dbReference type="Gene3D" id="2.120.10.30">
    <property type="entry name" value="TolB, C-terminal domain"/>
    <property type="match status" value="1"/>
</dbReference>
<keyword evidence="7" id="KW-1185">Reference proteome</keyword>
<reference evidence="6" key="1">
    <citation type="submission" date="2019-08" db="EMBL/GenBank/DDBJ databases">
        <title>The improved chromosome-level genome for the pearl oyster Pinctada fucata martensii using PacBio sequencing and Hi-C.</title>
        <authorList>
            <person name="Zheng Z."/>
        </authorList>
    </citation>
    <scope>NUCLEOTIDE SEQUENCE</scope>
    <source>
        <strain evidence="6">ZZ-2019</strain>
        <tissue evidence="6">Adductor muscle</tissue>
    </source>
</reference>
<dbReference type="GO" id="GO:0008270">
    <property type="term" value="F:zinc ion binding"/>
    <property type="evidence" value="ECO:0007669"/>
    <property type="project" value="UniProtKB-KW"/>
</dbReference>
<name>A0AA89C8L8_PINIB</name>
<keyword evidence="1" id="KW-0479">Metal-binding</keyword>
<dbReference type="SMART" id="SM00184">
    <property type="entry name" value="RING"/>
    <property type="match status" value="1"/>
</dbReference>
<evidence type="ECO:0000256" key="4">
    <source>
        <dbReference type="PROSITE-ProRule" id="PRU00175"/>
    </source>
</evidence>
<dbReference type="PROSITE" id="PS00518">
    <property type="entry name" value="ZF_RING_1"/>
    <property type="match status" value="1"/>
</dbReference>
<evidence type="ECO:0000256" key="1">
    <source>
        <dbReference type="ARBA" id="ARBA00022723"/>
    </source>
</evidence>
<dbReference type="InterPro" id="IPR001841">
    <property type="entry name" value="Znf_RING"/>
</dbReference>
<dbReference type="SUPFAM" id="SSF57850">
    <property type="entry name" value="RING/U-box"/>
    <property type="match status" value="1"/>
</dbReference>
<dbReference type="PANTHER" id="PTHR25462:SF296">
    <property type="entry name" value="MEIOTIC P26, ISOFORM F"/>
    <property type="match status" value="1"/>
</dbReference>
<dbReference type="EMBL" id="VSWD01000006">
    <property type="protein sequence ID" value="KAK3099681.1"/>
    <property type="molecule type" value="Genomic_DNA"/>
</dbReference>
<dbReference type="Pfam" id="PF13445">
    <property type="entry name" value="zf-RING_UBOX"/>
    <property type="match status" value="1"/>
</dbReference>
<organism evidence="6 7">
    <name type="scientific">Pinctada imbricata</name>
    <name type="common">Atlantic pearl-oyster</name>
    <name type="synonym">Pinctada martensii</name>
    <dbReference type="NCBI Taxonomy" id="66713"/>
    <lineage>
        <taxon>Eukaryota</taxon>
        <taxon>Metazoa</taxon>
        <taxon>Spiralia</taxon>
        <taxon>Lophotrochozoa</taxon>
        <taxon>Mollusca</taxon>
        <taxon>Bivalvia</taxon>
        <taxon>Autobranchia</taxon>
        <taxon>Pteriomorphia</taxon>
        <taxon>Pterioida</taxon>
        <taxon>Pterioidea</taxon>
        <taxon>Pteriidae</taxon>
        <taxon>Pinctada</taxon>
    </lineage>
</organism>
<dbReference type="Gene3D" id="3.30.40.10">
    <property type="entry name" value="Zinc/RING finger domain, C3HC4 (zinc finger)"/>
    <property type="match status" value="1"/>
</dbReference>
<evidence type="ECO:0000256" key="2">
    <source>
        <dbReference type="ARBA" id="ARBA00022771"/>
    </source>
</evidence>
<protein>
    <recommendedName>
        <fullName evidence="5">RING-type domain-containing protein</fullName>
    </recommendedName>
</protein>
<keyword evidence="3" id="KW-0862">Zinc</keyword>
<dbReference type="InterPro" id="IPR047153">
    <property type="entry name" value="TRIM45/56/19-like"/>
</dbReference>
<evidence type="ECO:0000256" key="3">
    <source>
        <dbReference type="ARBA" id="ARBA00022833"/>
    </source>
</evidence>